<dbReference type="Pfam" id="PF13166">
    <property type="entry name" value="AAA_13"/>
    <property type="match status" value="1"/>
</dbReference>
<dbReference type="KEGG" id="aiq:Azoinq_09935"/>
<dbReference type="Proteomes" id="UP000683428">
    <property type="component" value="Chromosome"/>
</dbReference>
<sequence>MKPGLPFADLPALATYLRGELENKKAILLYAYNGTGKTRLSMAFKDAGKKTIHRDLTTEDNTEQPLVIAETVGDTLYFNAFTEDLFHWDNDLDGDSDRRLTLNAASRFFAGLAELEMDNRIRPLLQRYGDFDFRIDTQEWAVHFSRTEEGQVIDNIKVSRGEENIFVWCFFLAIVQLALDGAEAYRWVKYVYIDDPISSLDEHNAIAVANHLAQLLKQPDNNLKTVISTHHTLFFNVLCNEFKGKAFRYFLRNAPSGSYSLVDTSATPFLHHLASIVELDTAQKSGALYTHHFNMMRRVMEQTSIFLGLNDWTECIRVAGDLDETLSKRMIDLMSHGDYSLYEPREMMEENKAHFRKIFRAFLNRYPFNPELFPAAAEEEPA</sequence>
<evidence type="ECO:0000313" key="3">
    <source>
        <dbReference type="Proteomes" id="UP000683428"/>
    </source>
</evidence>
<feature type="domain" description="Protein CR006 P-loop" evidence="1">
    <location>
        <begin position="120"/>
        <end position="359"/>
    </location>
</feature>
<name>A0A975SKU3_9RHOO</name>
<dbReference type="InterPro" id="IPR026866">
    <property type="entry name" value="CR006_AAA"/>
</dbReference>
<dbReference type="AlphaFoldDB" id="A0A975SKU3"/>
<proteinExistence type="predicted"/>
<protein>
    <submittedName>
        <fullName evidence="2">AAA family ATPase</fullName>
    </submittedName>
</protein>
<dbReference type="EMBL" id="CP064782">
    <property type="protein sequence ID" value="QWT48187.1"/>
    <property type="molecule type" value="Genomic_DNA"/>
</dbReference>
<evidence type="ECO:0000313" key="2">
    <source>
        <dbReference type="EMBL" id="QWT48187.1"/>
    </source>
</evidence>
<evidence type="ECO:0000259" key="1">
    <source>
        <dbReference type="Pfam" id="PF13166"/>
    </source>
</evidence>
<keyword evidence="3" id="KW-1185">Reference proteome</keyword>
<dbReference type="RefSeq" id="WP_216129507.1">
    <property type="nucleotide sequence ID" value="NZ_CP064782.1"/>
</dbReference>
<organism evidence="2 3">
    <name type="scientific">Azospira inquinata</name>
    <dbReference type="NCBI Taxonomy" id="2785627"/>
    <lineage>
        <taxon>Bacteria</taxon>
        <taxon>Pseudomonadati</taxon>
        <taxon>Pseudomonadota</taxon>
        <taxon>Betaproteobacteria</taxon>
        <taxon>Rhodocyclales</taxon>
        <taxon>Rhodocyclaceae</taxon>
        <taxon>Azospira</taxon>
    </lineage>
</organism>
<accession>A0A975SKU3</accession>
<reference evidence="2" key="1">
    <citation type="submission" date="2020-11" db="EMBL/GenBank/DDBJ databases">
        <title>Azospira inquinata sp. nov.</title>
        <authorList>
            <person name="Moe W.M."/>
            <person name="Mikes M.C."/>
        </authorList>
    </citation>
    <scope>NUCLEOTIDE SEQUENCE</scope>
    <source>
        <strain evidence="2">Azo-3</strain>
    </source>
</reference>
<gene>
    <name evidence="2" type="ORF">Azoinq_09935</name>
</gene>